<dbReference type="Pfam" id="PF00528">
    <property type="entry name" value="BPD_transp_1"/>
    <property type="match status" value="1"/>
</dbReference>
<feature type="transmembrane region" description="Helical" evidence="7">
    <location>
        <begin position="76"/>
        <end position="97"/>
    </location>
</feature>
<keyword evidence="5 7" id="KW-1133">Transmembrane helix</keyword>
<accession>A0A7X2PBX6</accession>
<evidence type="ECO:0000256" key="3">
    <source>
        <dbReference type="ARBA" id="ARBA00022475"/>
    </source>
</evidence>
<feature type="transmembrane region" description="Helical" evidence="7">
    <location>
        <begin position="109"/>
        <end position="133"/>
    </location>
</feature>
<keyword evidence="3" id="KW-1003">Cell membrane</keyword>
<keyword evidence="6 7" id="KW-0472">Membrane</keyword>
<keyword evidence="4 7" id="KW-0812">Transmembrane</keyword>
<keyword evidence="2 7" id="KW-0813">Transport</keyword>
<feature type="domain" description="ABC transmembrane type-1" evidence="8">
    <location>
        <begin position="72"/>
        <end position="291"/>
    </location>
</feature>
<dbReference type="PANTHER" id="PTHR30193">
    <property type="entry name" value="ABC TRANSPORTER PERMEASE PROTEIN"/>
    <property type="match status" value="1"/>
</dbReference>
<sequence>MTQEAKRLRRKEGISAGLMLSPSLILLLITSIYPFFWLFRYVLYDYNGFVAYFTGLDNIKRAFTDVVFWQSVLHTFEYAICKLIIVIPLSLLLAVIIHKNIPGSKGFKMIFFLPTVISASIYALIFTFIFAVFKGPLNTVLQSMHLISAPIDWLGDAKWVMTSVIIVAVWGGVGNYMIYFLSGLSSVSSEVYESCMIDGANARQTFFKITLPMLSPILKVILLLAITTAFKDYQSIMVLTGGGPNNRSQVMFLYIYQLIFGSTSSFNIQIGYATVLSIIAAVIIGAVTVIYNKFAKKLDDVM</sequence>
<dbReference type="PROSITE" id="PS50928">
    <property type="entry name" value="ABC_TM1"/>
    <property type="match status" value="1"/>
</dbReference>
<evidence type="ECO:0000259" key="8">
    <source>
        <dbReference type="PROSITE" id="PS50928"/>
    </source>
</evidence>
<gene>
    <name evidence="9" type="ORF">FYJ80_02450</name>
</gene>
<dbReference type="InterPro" id="IPR051393">
    <property type="entry name" value="ABC_transporter_permease"/>
</dbReference>
<comment type="similarity">
    <text evidence="7">Belongs to the binding-protein-dependent transport system permease family.</text>
</comment>
<dbReference type="GO" id="GO:0055085">
    <property type="term" value="P:transmembrane transport"/>
    <property type="evidence" value="ECO:0007669"/>
    <property type="project" value="InterPro"/>
</dbReference>
<feature type="transmembrane region" description="Helical" evidence="7">
    <location>
        <begin position="159"/>
        <end position="184"/>
    </location>
</feature>
<evidence type="ECO:0000313" key="10">
    <source>
        <dbReference type="Proteomes" id="UP000460549"/>
    </source>
</evidence>
<feature type="transmembrane region" description="Helical" evidence="7">
    <location>
        <begin position="16"/>
        <end position="39"/>
    </location>
</feature>
<dbReference type="GO" id="GO:0005886">
    <property type="term" value="C:plasma membrane"/>
    <property type="evidence" value="ECO:0007669"/>
    <property type="project" value="UniProtKB-SubCell"/>
</dbReference>
<dbReference type="CDD" id="cd06261">
    <property type="entry name" value="TM_PBP2"/>
    <property type="match status" value="1"/>
</dbReference>
<dbReference type="InterPro" id="IPR035906">
    <property type="entry name" value="MetI-like_sf"/>
</dbReference>
<evidence type="ECO:0000256" key="7">
    <source>
        <dbReference type="RuleBase" id="RU363032"/>
    </source>
</evidence>
<evidence type="ECO:0000256" key="4">
    <source>
        <dbReference type="ARBA" id="ARBA00022692"/>
    </source>
</evidence>
<feature type="transmembrane region" description="Helical" evidence="7">
    <location>
        <begin position="270"/>
        <end position="292"/>
    </location>
</feature>
<dbReference type="AlphaFoldDB" id="A0A7X2PBX6"/>
<feature type="transmembrane region" description="Helical" evidence="7">
    <location>
        <begin position="205"/>
        <end position="230"/>
    </location>
</feature>
<name>A0A7X2PBX6_9SPIO</name>
<comment type="subcellular location">
    <subcellularLocation>
        <location evidence="1 7">Cell membrane</location>
        <topology evidence="1 7">Multi-pass membrane protein</topology>
    </subcellularLocation>
</comment>
<dbReference type="SUPFAM" id="SSF161098">
    <property type="entry name" value="MetI-like"/>
    <property type="match status" value="1"/>
</dbReference>
<keyword evidence="10" id="KW-1185">Reference proteome</keyword>
<evidence type="ECO:0000256" key="6">
    <source>
        <dbReference type="ARBA" id="ARBA00023136"/>
    </source>
</evidence>
<dbReference type="PANTHER" id="PTHR30193:SF37">
    <property type="entry name" value="INNER MEMBRANE ABC TRANSPORTER PERMEASE PROTEIN YCJO"/>
    <property type="match status" value="1"/>
</dbReference>
<evidence type="ECO:0000256" key="5">
    <source>
        <dbReference type="ARBA" id="ARBA00022989"/>
    </source>
</evidence>
<dbReference type="Proteomes" id="UP000460549">
    <property type="component" value="Unassembled WGS sequence"/>
</dbReference>
<reference evidence="9 10" key="1">
    <citation type="submission" date="2019-08" db="EMBL/GenBank/DDBJ databases">
        <title>In-depth cultivation of the pig gut microbiome towards novel bacterial diversity and tailored functional studies.</title>
        <authorList>
            <person name="Wylensek D."/>
            <person name="Hitch T.C.A."/>
            <person name="Clavel T."/>
        </authorList>
    </citation>
    <scope>NUCLEOTIDE SEQUENCE [LARGE SCALE GENOMIC DNA]</scope>
    <source>
        <strain evidence="9 10">NM-380-WT-3C1</strain>
    </source>
</reference>
<organism evidence="9 10">
    <name type="scientific">Bullifex porci</name>
    <dbReference type="NCBI Taxonomy" id="2606638"/>
    <lineage>
        <taxon>Bacteria</taxon>
        <taxon>Pseudomonadati</taxon>
        <taxon>Spirochaetota</taxon>
        <taxon>Spirochaetia</taxon>
        <taxon>Spirochaetales</taxon>
        <taxon>Spirochaetaceae</taxon>
        <taxon>Bullifex</taxon>
    </lineage>
</organism>
<evidence type="ECO:0000313" key="9">
    <source>
        <dbReference type="EMBL" id="MSU05643.1"/>
    </source>
</evidence>
<evidence type="ECO:0000256" key="1">
    <source>
        <dbReference type="ARBA" id="ARBA00004651"/>
    </source>
</evidence>
<comment type="caution">
    <text evidence="9">The sequence shown here is derived from an EMBL/GenBank/DDBJ whole genome shotgun (WGS) entry which is preliminary data.</text>
</comment>
<protein>
    <submittedName>
        <fullName evidence="9">Sugar ABC transporter permease</fullName>
    </submittedName>
</protein>
<dbReference type="InterPro" id="IPR000515">
    <property type="entry name" value="MetI-like"/>
</dbReference>
<dbReference type="EMBL" id="VUNN01000003">
    <property type="protein sequence ID" value="MSU05643.1"/>
    <property type="molecule type" value="Genomic_DNA"/>
</dbReference>
<dbReference type="Gene3D" id="1.10.3720.10">
    <property type="entry name" value="MetI-like"/>
    <property type="match status" value="1"/>
</dbReference>
<evidence type="ECO:0000256" key="2">
    <source>
        <dbReference type="ARBA" id="ARBA00022448"/>
    </source>
</evidence>
<proteinExistence type="inferred from homology"/>